<dbReference type="InterPro" id="IPR011251">
    <property type="entry name" value="Luciferase-like_dom"/>
</dbReference>
<dbReference type="RefSeq" id="WP_168000263.1">
    <property type="nucleotide sequence ID" value="NZ_JAATEO010000006.1"/>
</dbReference>
<accession>A0ABX0Z722</accession>
<proteinExistence type="predicted"/>
<keyword evidence="4" id="KW-1185">Reference proteome</keyword>
<feature type="domain" description="Luciferase-like" evidence="2">
    <location>
        <begin position="14"/>
        <end position="322"/>
    </location>
</feature>
<dbReference type="PANTHER" id="PTHR43244:SF1">
    <property type="entry name" value="5,10-METHYLENETETRAHYDROMETHANOPTERIN REDUCTASE"/>
    <property type="match status" value="1"/>
</dbReference>
<evidence type="ECO:0000313" key="3">
    <source>
        <dbReference type="EMBL" id="NJP31860.1"/>
    </source>
</evidence>
<dbReference type="InterPro" id="IPR050564">
    <property type="entry name" value="F420-G6PD/mer"/>
</dbReference>
<comment type="caution">
    <text evidence="3">The sequence shown here is derived from an EMBL/GenBank/DDBJ whole genome shotgun (WGS) entry which is preliminary data.</text>
</comment>
<gene>
    <name evidence="3" type="ORF">HCJ94_07630</name>
</gene>
<dbReference type="Pfam" id="PF00296">
    <property type="entry name" value="Bac_luciferase"/>
    <property type="match status" value="1"/>
</dbReference>
<dbReference type="PANTHER" id="PTHR43244">
    <property type="match status" value="1"/>
</dbReference>
<evidence type="ECO:0000259" key="2">
    <source>
        <dbReference type="Pfam" id="PF00296"/>
    </source>
</evidence>
<sequence length="341" mass="36724">MKLGYTTGYWSSGPPAGVTEAVAEADRLGFDSVWAAEAYGSDCLTPIAWWGASTSRVRLGTNIMQMSARTPTAAAMAALTLDHLSGGRFILGLGASGPQVVEGWYGQPYPRPLARTREYIEIIRAVLARSGPVEYDGEFYQLPHRGGTGLGKPLKSTVHPLRTDIPIFLAAEGPKNVALAAEVADGWLPLFFSPKADGFYRAALAEGFGRPGARRDPDTFEIAATVPIVVDDDVERAADRIRPFVALYVGGMGAKSANFHRDVIARLGYERECDVITEAYLAGNKQEAIAAVPTALVEDIALIGPAAKVKDELQRWRESVITTLLVQGGPRQLRQIAELVD</sequence>
<dbReference type="EMBL" id="JAATEO010000006">
    <property type="protein sequence ID" value="NJP31860.1"/>
    <property type="molecule type" value="Genomic_DNA"/>
</dbReference>
<dbReference type="CDD" id="cd01097">
    <property type="entry name" value="Tetrahydromethanopterin_reductase"/>
    <property type="match status" value="1"/>
</dbReference>
<evidence type="ECO:0000313" key="4">
    <source>
        <dbReference type="Proteomes" id="UP000783871"/>
    </source>
</evidence>
<organism evidence="3 4">
    <name type="scientific">Micromonospora thermarum</name>
    <dbReference type="NCBI Taxonomy" id="2720024"/>
    <lineage>
        <taxon>Bacteria</taxon>
        <taxon>Bacillati</taxon>
        <taxon>Actinomycetota</taxon>
        <taxon>Actinomycetes</taxon>
        <taxon>Micromonosporales</taxon>
        <taxon>Micromonosporaceae</taxon>
        <taxon>Micromonospora</taxon>
    </lineage>
</organism>
<dbReference type="Gene3D" id="3.20.20.30">
    <property type="entry name" value="Luciferase-like domain"/>
    <property type="match status" value="1"/>
</dbReference>
<dbReference type="NCBIfam" id="TIGR03559">
    <property type="entry name" value="F420_Rv3520c"/>
    <property type="match status" value="1"/>
</dbReference>
<reference evidence="3 4" key="1">
    <citation type="submission" date="2020-03" db="EMBL/GenBank/DDBJ databases">
        <title>WGS of actinomycetes isolated from Thailand.</title>
        <authorList>
            <person name="Thawai C."/>
        </authorList>
    </citation>
    <scope>NUCLEOTIDE SEQUENCE [LARGE SCALE GENOMIC DNA]</scope>
    <source>
        <strain evidence="3 4">HSS6-12</strain>
    </source>
</reference>
<dbReference type="InterPro" id="IPR036661">
    <property type="entry name" value="Luciferase-like_sf"/>
</dbReference>
<evidence type="ECO:0000256" key="1">
    <source>
        <dbReference type="ARBA" id="ARBA00023002"/>
    </source>
</evidence>
<dbReference type="InterPro" id="IPR019951">
    <property type="entry name" value="F420_OxRdatse_Rv3520c_pred"/>
</dbReference>
<name>A0ABX0Z722_9ACTN</name>
<dbReference type="Proteomes" id="UP000783871">
    <property type="component" value="Unassembled WGS sequence"/>
</dbReference>
<protein>
    <submittedName>
        <fullName evidence="3">LLM class F420-dependent oxidoreductase</fullName>
    </submittedName>
</protein>
<dbReference type="SUPFAM" id="SSF51679">
    <property type="entry name" value="Bacterial luciferase-like"/>
    <property type="match status" value="1"/>
</dbReference>
<keyword evidence="1" id="KW-0560">Oxidoreductase</keyword>